<gene>
    <name evidence="2" type="ORF">D9611_005259</name>
</gene>
<evidence type="ECO:0000313" key="2">
    <source>
        <dbReference type="EMBL" id="KAF5332812.1"/>
    </source>
</evidence>
<evidence type="ECO:0000313" key="3">
    <source>
        <dbReference type="Proteomes" id="UP000541558"/>
    </source>
</evidence>
<feature type="region of interest" description="Disordered" evidence="1">
    <location>
        <begin position="461"/>
        <end position="484"/>
    </location>
</feature>
<reference evidence="2 3" key="1">
    <citation type="journal article" date="2020" name="ISME J.">
        <title>Uncovering the hidden diversity of litter-decomposition mechanisms in mushroom-forming fungi.</title>
        <authorList>
            <person name="Floudas D."/>
            <person name="Bentzer J."/>
            <person name="Ahren D."/>
            <person name="Johansson T."/>
            <person name="Persson P."/>
            <person name="Tunlid A."/>
        </authorList>
    </citation>
    <scope>NUCLEOTIDE SEQUENCE [LARGE SCALE GENOMIC DNA]</scope>
    <source>
        <strain evidence="2 3">CBS 175.51</strain>
    </source>
</reference>
<dbReference type="OrthoDB" id="5595695at2759"/>
<organism evidence="2 3">
    <name type="scientific">Ephemerocybe angulata</name>
    <dbReference type="NCBI Taxonomy" id="980116"/>
    <lineage>
        <taxon>Eukaryota</taxon>
        <taxon>Fungi</taxon>
        <taxon>Dikarya</taxon>
        <taxon>Basidiomycota</taxon>
        <taxon>Agaricomycotina</taxon>
        <taxon>Agaricomycetes</taxon>
        <taxon>Agaricomycetidae</taxon>
        <taxon>Agaricales</taxon>
        <taxon>Agaricineae</taxon>
        <taxon>Psathyrellaceae</taxon>
        <taxon>Ephemerocybe</taxon>
    </lineage>
</organism>
<name>A0A8H5C2K8_9AGAR</name>
<proteinExistence type="predicted"/>
<dbReference type="Proteomes" id="UP000541558">
    <property type="component" value="Unassembled WGS sequence"/>
</dbReference>
<protein>
    <submittedName>
        <fullName evidence="2">Uncharacterized protein</fullName>
    </submittedName>
</protein>
<dbReference type="AlphaFoldDB" id="A0A8H5C2K8"/>
<keyword evidence="3" id="KW-1185">Reference proteome</keyword>
<comment type="caution">
    <text evidence="2">The sequence shown here is derived from an EMBL/GenBank/DDBJ whole genome shotgun (WGS) entry which is preliminary data.</text>
</comment>
<feature type="region of interest" description="Disordered" evidence="1">
    <location>
        <begin position="690"/>
        <end position="712"/>
    </location>
</feature>
<sequence>MGPTLTSLLKNPTSRLLWPLANPMTVPFLEGRITLPGEVVEDIAFALLAATPLDSMAPIIPLLQISKAFLSTLSPISTAALYARLCRLKFDLGAVHRRAFSPNNKDLSEYLIRSCISLRCIRRGDVFHEDVAPALLDALVMMLHDDGKNRAQLERAGIVEFVDRFLRLRLQEGKGTNGMWPLENIQNSTALWLSWLFTTKEQLENETVHQRDEFKKLVLPFLLCPYRYASAYAPSNHFLLPLEQNPPKKPTAHGLYPVYHTQTPVGAVAQIFHSKTRIVLPPASSAAKLLYWCRQELRPFFNIPVGLARNRAELCGNPGLTMEDLVEFNRFKVAKLRTVVRWDWNEGLPITWLDDGTRQVCLNEPSKQLDIDWWRIRICQSILWKQPRWRLGNVYQRGLLTGLWQGIYFLSDTEALNDIRPESQCPEAFSASFQLLPRPILMRLREHSFVHIPPLSQATTSIRSSSRMSRSRPPHLAEHPLVPTPIPSEDVSINNAWIPGAVGSLKWSEGDRLDDSIKRDPYSSERHRDERESMRFTYLTVPPGYPPTSQDDNLKDTYAPVCRTESDGRSGEHDSGDMFAYETFEAGKESVHKRMMRNAIGGELACDSSFSGLGREGNVALHPGCLKCAHRESFLKERRRDELDGSLRRSGIRESLTGDQVEEIFHGIGMGRGGQEDGDENGVCDLQLGGSGAANDADARTQQKPESVPCSGYDRGVQMNEVPPLCSSNGSTSVIGNAPNDCPGRARTFKRPYDQHQVERCEDGIEDTIVTGDMDDAHRLAWGNHVYYGRPHNSDDPRGYGSLLFYGYIYGGDTFVGNWRLAGEDPTSPAFEKPFIMSKRNED</sequence>
<evidence type="ECO:0000256" key="1">
    <source>
        <dbReference type="SAM" id="MobiDB-lite"/>
    </source>
</evidence>
<accession>A0A8H5C2K8</accession>
<dbReference type="EMBL" id="JAACJK010000110">
    <property type="protein sequence ID" value="KAF5332812.1"/>
    <property type="molecule type" value="Genomic_DNA"/>
</dbReference>